<comment type="caution">
    <text evidence="1">The sequence shown here is derived from an EMBL/GenBank/DDBJ whole genome shotgun (WGS) entry which is preliminary data.</text>
</comment>
<proteinExistence type="predicted"/>
<dbReference type="EC" id="3.4.21.89" evidence="1"/>
<organism evidence="1 2">
    <name type="scientific">Entomophthora muscae</name>
    <dbReference type="NCBI Taxonomy" id="34485"/>
    <lineage>
        <taxon>Eukaryota</taxon>
        <taxon>Fungi</taxon>
        <taxon>Fungi incertae sedis</taxon>
        <taxon>Zoopagomycota</taxon>
        <taxon>Entomophthoromycotina</taxon>
        <taxon>Entomophthoromycetes</taxon>
        <taxon>Entomophthorales</taxon>
        <taxon>Entomophthoraceae</taxon>
        <taxon>Entomophthora</taxon>
    </lineage>
</organism>
<reference evidence="1" key="1">
    <citation type="submission" date="2022-04" db="EMBL/GenBank/DDBJ databases">
        <title>Genome of the entomopathogenic fungus Entomophthora muscae.</title>
        <authorList>
            <person name="Elya C."/>
            <person name="Lovett B.R."/>
            <person name="Lee E."/>
            <person name="Macias A.M."/>
            <person name="Hajek A.E."/>
            <person name="De Bivort B.L."/>
            <person name="Kasson M.T."/>
            <person name="De Fine Licht H.H."/>
            <person name="Stajich J.E."/>
        </authorList>
    </citation>
    <scope>NUCLEOTIDE SEQUENCE</scope>
    <source>
        <strain evidence="1">Berkeley</strain>
    </source>
</reference>
<evidence type="ECO:0000313" key="1">
    <source>
        <dbReference type="EMBL" id="KAJ9077001.1"/>
    </source>
</evidence>
<dbReference type="EMBL" id="QTSX02002229">
    <property type="protein sequence ID" value="KAJ9077001.1"/>
    <property type="molecule type" value="Genomic_DNA"/>
</dbReference>
<dbReference type="Proteomes" id="UP001165960">
    <property type="component" value="Unassembled WGS sequence"/>
</dbReference>
<evidence type="ECO:0000313" key="2">
    <source>
        <dbReference type="Proteomes" id="UP001165960"/>
    </source>
</evidence>
<keyword evidence="1" id="KW-0378">Hydrolase</keyword>
<protein>
    <submittedName>
        <fullName evidence="1">Signal peptidase complex catalytic subunit</fullName>
        <ecNumber evidence="1">3.4.21.89</ecNumber>
    </submittedName>
</protein>
<keyword evidence="2" id="KW-1185">Reference proteome</keyword>
<accession>A0ACC2TR90</accession>
<sequence length="179" mass="20067">MLSQFGNYFQGGFRKSAIQTLAFLSMVSSAFMSWKALAYVTNTESPAVVVLSGSMEPAFYRGDLLFLTLGSSPIEIGEVVVFKLPGRDIPIVHRVLKIHVKNETNEEFILTKGDNNNDNDRLLYDRKQLWLERHHIVGRVNGHLPYLGMITIILNDYPKLKAALLGIMALVALSSNEEQ</sequence>
<name>A0ACC2TR90_9FUNG</name>
<gene>
    <name evidence="1" type="primary">SEC11_3</name>
    <name evidence="1" type="ORF">DSO57_1020897</name>
</gene>